<dbReference type="SUPFAM" id="SSF47240">
    <property type="entry name" value="Ferritin-like"/>
    <property type="match status" value="1"/>
</dbReference>
<feature type="transmembrane region" description="Helical" evidence="7">
    <location>
        <begin position="20"/>
        <end position="39"/>
    </location>
</feature>
<feature type="binding site" evidence="5">
    <location>
        <position position="518"/>
    </location>
    <ligand>
        <name>Fe cation</name>
        <dbReference type="ChEBI" id="CHEBI:24875"/>
        <label>1</label>
    </ligand>
</feature>
<dbReference type="PANTHER" id="PTHR11431:SF75">
    <property type="entry name" value="FERRITIN"/>
    <property type="match status" value="1"/>
</dbReference>
<dbReference type="WBParaSite" id="Gr19_v10_g16817.t1">
    <property type="protein sequence ID" value="Gr19_v10_g16817.t1"/>
    <property type="gene ID" value="Gr19_v10_g16817"/>
</dbReference>
<keyword evidence="7" id="KW-0812">Transmembrane</keyword>
<dbReference type="GO" id="GO:0005737">
    <property type="term" value="C:cytoplasm"/>
    <property type="evidence" value="ECO:0007669"/>
    <property type="project" value="TreeGrafter"/>
</dbReference>
<name>A0A914HEM9_GLORO</name>
<dbReference type="GO" id="GO:0006826">
    <property type="term" value="P:iron ion transport"/>
    <property type="evidence" value="ECO:0007669"/>
    <property type="project" value="InterPro"/>
</dbReference>
<keyword evidence="7" id="KW-1133">Transmembrane helix</keyword>
<evidence type="ECO:0000259" key="8">
    <source>
        <dbReference type="PROSITE" id="PS50905"/>
    </source>
</evidence>
<evidence type="ECO:0000256" key="1">
    <source>
        <dbReference type="ARBA" id="ARBA00007513"/>
    </source>
</evidence>
<feature type="domain" description="Ferritin-like diiron" evidence="8">
    <location>
        <begin position="387"/>
        <end position="536"/>
    </location>
</feature>
<keyword evidence="3 5" id="KW-0479">Metal-binding</keyword>
<protein>
    <recommendedName>
        <fullName evidence="6">Ferritin</fullName>
        <ecNumber evidence="6">1.16.3.1</ecNumber>
    </recommendedName>
</protein>
<dbReference type="Gene3D" id="1.20.1260.10">
    <property type="match status" value="1"/>
</dbReference>
<keyword evidence="9" id="KW-1185">Reference proteome</keyword>
<dbReference type="InterPro" id="IPR009040">
    <property type="entry name" value="Ferritin-like_diiron"/>
</dbReference>
<dbReference type="GO" id="GO:0008199">
    <property type="term" value="F:ferric iron binding"/>
    <property type="evidence" value="ECO:0007669"/>
    <property type="project" value="InterPro"/>
</dbReference>
<dbReference type="InterPro" id="IPR012347">
    <property type="entry name" value="Ferritin-like"/>
</dbReference>
<dbReference type="PANTHER" id="PTHR11431">
    <property type="entry name" value="FERRITIN"/>
    <property type="match status" value="1"/>
</dbReference>
<comment type="similarity">
    <text evidence="1 6">Belongs to the ferritin family.</text>
</comment>
<feature type="binding site" evidence="5">
    <location>
        <position position="404"/>
    </location>
    <ligand>
        <name>Fe cation</name>
        <dbReference type="ChEBI" id="CHEBI:24875"/>
        <label>1</label>
    </ligand>
</feature>
<keyword evidence="4 5" id="KW-0408">Iron</keyword>
<dbReference type="Pfam" id="PF00210">
    <property type="entry name" value="Ferritin"/>
    <property type="match status" value="1"/>
</dbReference>
<evidence type="ECO:0000313" key="10">
    <source>
        <dbReference type="WBParaSite" id="Gr19_v10_g16817.t1"/>
    </source>
</evidence>
<evidence type="ECO:0000313" key="9">
    <source>
        <dbReference type="Proteomes" id="UP000887572"/>
    </source>
</evidence>
<dbReference type="CDD" id="cd01056">
    <property type="entry name" value="Euk_Ferritin"/>
    <property type="match status" value="1"/>
</dbReference>
<comment type="function">
    <text evidence="6">Stores iron in a soluble, non-toxic, readily available form. Important for iron homeostasis. Iron is taken up in the ferrous form and deposited as ferric hydroxides after oxidation.</text>
</comment>
<dbReference type="GO" id="GO:0006879">
    <property type="term" value="P:intracellular iron ion homeostasis"/>
    <property type="evidence" value="ECO:0007669"/>
    <property type="project" value="UniProtKB-KW"/>
</dbReference>
<evidence type="ECO:0000256" key="6">
    <source>
        <dbReference type="RuleBase" id="RU361145"/>
    </source>
</evidence>
<evidence type="ECO:0000256" key="5">
    <source>
        <dbReference type="PIRSR" id="PIRSR601519-1"/>
    </source>
</evidence>
<proteinExistence type="inferred from homology"/>
<evidence type="ECO:0000256" key="2">
    <source>
        <dbReference type="ARBA" id="ARBA00022434"/>
    </source>
</evidence>
<evidence type="ECO:0000256" key="7">
    <source>
        <dbReference type="SAM" id="Phobius"/>
    </source>
</evidence>
<feature type="binding site" evidence="5">
    <location>
        <position position="442"/>
    </location>
    <ligand>
        <name>Fe cation</name>
        <dbReference type="ChEBI" id="CHEBI:24875"/>
        <label>1</label>
    </ligand>
</feature>
<dbReference type="GO" id="GO:0008198">
    <property type="term" value="F:ferrous iron binding"/>
    <property type="evidence" value="ECO:0007669"/>
    <property type="project" value="TreeGrafter"/>
</dbReference>
<accession>A0A914HEM9</accession>
<dbReference type="Proteomes" id="UP000887572">
    <property type="component" value="Unplaced"/>
</dbReference>
<dbReference type="InterPro" id="IPR008331">
    <property type="entry name" value="Ferritin_DPS_dom"/>
</dbReference>
<keyword evidence="7" id="KW-0472">Membrane</keyword>
<dbReference type="InterPro" id="IPR009078">
    <property type="entry name" value="Ferritin-like_SF"/>
</dbReference>
<feature type="binding site" evidence="5">
    <location>
        <position position="484"/>
    </location>
    <ligand>
        <name>Fe cation</name>
        <dbReference type="ChEBI" id="CHEBI:24875"/>
        <label>1</label>
    </ligand>
</feature>
<comment type="catalytic activity">
    <reaction evidence="6">
        <text>4 Fe(2+) + O2 + 4 H(+) = 4 Fe(3+) + 2 H2O</text>
        <dbReference type="Rhea" id="RHEA:11148"/>
        <dbReference type="ChEBI" id="CHEBI:15377"/>
        <dbReference type="ChEBI" id="CHEBI:15378"/>
        <dbReference type="ChEBI" id="CHEBI:15379"/>
        <dbReference type="ChEBI" id="CHEBI:29033"/>
        <dbReference type="ChEBI" id="CHEBI:29034"/>
        <dbReference type="EC" id="1.16.3.1"/>
    </reaction>
</comment>
<reference evidence="10" key="1">
    <citation type="submission" date="2022-11" db="UniProtKB">
        <authorList>
            <consortium name="WormBaseParasite"/>
        </authorList>
    </citation>
    <scope>IDENTIFICATION</scope>
</reference>
<feature type="binding site" evidence="5">
    <location>
        <position position="439"/>
    </location>
    <ligand>
        <name>Fe cation</name>
        <dbReference type="ChEBI" id="CHEBI:24875"/>
        <label>1</label>
    </ligand>
</feature>
<dbReference type="FunFam" id="1.20.1260.10:FF:000002">
    <property type="entry name" value="Ferritin, mitochondrial"/>
    <property type="match status" value="1"/>
</dbReference>
<sequence length="553" mass="63318">MSDNPKQRRSGELKVRDDVWLSIFPFLGLAELAFVMALLSNRFDALVDIHFKTSKWALGHLEVHRSADGTGARIVKEHDDGIFEHLPIAQGPPPAKLIGFKHLLINYIDHTVIAFLRHILFDVGITLQLIIFESSTQSWGIIAQQIWPLLSSNINGMELIDETIRQLRSRISPTVLCDCANLRSICSDVLPQWPADDRREASDRQALTKWIHTPRQDGLPKTFQYCGPMLPDTVLNGFRETFLNASTAVNYIIVLNHEFAPAGDEDEPADYVPFDLKNEQTRERLAFRRQDNHAWLMERGPIVRDEKQWTEWKKEALEIEKNPVVFLIKDIEVVTACFFTGYDHFRLLLGRAMQLNDELRSRRKMTRGDNAFKYCRSGQPMTLQARQNFAEVVEEGINLQIRNELNASYAYLAMANYFNRVDVALPGAATFFAKQSVEERAHALKLIDYVNMRGGHVKLMPLAAPARQDWWNLHAALSDALDLEKMNNTNLLSLHKLASDNNDPDLTNFLEEFYLREQVDEIQRLARMANHLFRMGASGLGEHLFDLELQKAA</sequence>
<keyword evidence="2 6" id="KW-0409">Iron storage</keyword>
<dbReference type="PROSITE" id="PS50905">
    <property type="entry name" value="FERRITIN_LIKE"/>
    <property type="match status" value="1"/>
</dbReference>
<evidence type="ECO:0000256" key="3">
    <source>
        <dbReference type="ARBA" id="ARBA00022723"/>
    </source>
</evidence>
<dbReference type="AlphaFoldDB" id="A0A914HEM9"/>
<evidence type="ECO:0000256" key="4">
    <source>
        <dbReference type="ARBA" id="ARBA00023004"/>
    </source>
</evidence>
<organism evidence="9 10">
    <name type="scientific">Globodera rostochiensis</name>
    <name type="common">Golden nematode worm</name>
    <name type="synonym">Heterodera rostochiensis</name>
    <dbReference type="NCBI Taxonomy" id="31243"/>
    <lineage>
        <taxon>Eukaryota</taxon>
        <taxon>Metazoa</taxon>
        <taxon>Ecdysozoa</taxon>
        <taxon>Nematoda</taxon>
        <taxon>Chromadorea</taxon>
        <taxon>Rhabditida</taxon>
        <taxon>Tylenchina</taxon>
        <taxon>Tylenchomorpha</taxon>
        <taxon>Tylenchoidea</taxon>
        <taxon>Heteroderidae</taxon>
        <taxon>Heteroderinae</taxon>
        <taxon>Globodera</taxon>
    </lineage>
</organism>
<dbReference type="InterPro" id="IPR001519">
    <property type="entry name" value="Ferritin"/>
</dbReference>
<dbReference type="GO" id="GO:0004322">
    <property type="term" value="F:ferroxidase activity"/>
    <property type="evidence" value="ECO:0007669"/>
    <property type="project" value="UniProtKB-EC"/>
</dbReference>
<keyword evidence="6" id="KW-0560">Oxidoreductase</keyword>
<dbReference type="EC" id="1.16.3.1" evidence="6"/>